<feature type="transmembrane region" description="Helical" evidence="1">
    <location>
        <begin position="138"/>
        <end position="159"/>
    </location>
</feature>
<organism evidence="2 3">
    <name type="scientific">Mycolicibacterium brisbanense</name>
    <dbReference type="NCBI Taxonomy" id="146020"/>
    <lineage>
        <taxon>Bacteria</taxon>
        <taxon>Bacillati</taxon>
        <taxon>Actinomycetota</taxon>
        <taxon>Actinomycetes</taxon>
        <taxon>Mycobacteriales</taxon>
        <taxon>Mycobacteriaceae</taxon>
        <taxon>Mycolicibacterium</taxon>
    </lineage>
</organism>
<gene>
    <name evidence="2" type="ORF">RMCB_6257</name>
</gene>
<dbReference type="AlphaFoldDB" id="A0A100W5V9"/>
<protein>
    <recommendedName>
        <fullName evidence="4">Transmembrane protein</fullName>
    </recommendedName>
</protein>
<dbReference type="RefSeq" id="WP_062831853.1">
    <property type="nucleotide sequence ID" value="NZ_BCSX01000053.1"/>
</dbReference>
<accession>A0A100W5V9</accession>
<feature type="transmembrane region" description="Helical" evidence="1">
    <location>
        <begin position="12"/>
        <end position="32"/>
    </location>
</feature>
<dbReference type="STRING" id="146020.RMCB_6257"/>
<proteinExistence type="predicted"/>
<feature type="transmembrane region" description="Helical" evidence="1">
    <location>
        <begin position="38"/>
        <end position="56"/>
    </location>
</feature>
<reference evidence="3" key="2">
    <citation type="submission" date="2016-02" db="EMBL/GenBank/DDBJ databases">
        <title>Draft genome sequence of five rapidly growing Mycobacterium species.</title>
        <authorList>
            <person name="Katahira K."/>
            <person name="Gotou Y."/>
            <person name="Iida K."/>
            <person name="Ogura Y."/>
            <person name="Hayashi T."/>
        </authorList>
    </citation>
    <scope>NUCLEOTIDE SEQUENCE [LARGE SCALE GENOMIC DNA]</scope>
    <source>
        <strain evidence="3">JCM15654</strain>
    </source>
</reference>
<comment type="caution">
    <text evidence="2">The sequence shown here is derived from an EMBL/GenBank/DDBJ whole genome shotgun (WGS) entry which is preliminary data.</text>
</comment>
<sequence length="175" mass="19062">MLTVPAFVWRGGFLYRAAIIGGSVGLCLAVLALLDSGFWIAGVAVFVIMGIFFGIWMPRRMARYWPAAKQLGGADRVAVATAARNGERIGDPRLMPVALDYRSGMHAAAEDTRPLRWLLPVVLVVAAATAAWDAVFGSWGNAVASVIYLVALLVEMFWWPKRRQQLLANVDRACG</sequence>
<evidence type="ECO:0008006" key="4">
    <source>
        <dbReference type="Google" id="ProtNLM"/>
    </source>
</evidence>
<name>A0A100W5V9_9MYCO</name>
<dbReference type="Proteomes" id="UP000069620">
    <property type="component" value="Unassembled WGS sequence"/>
</dbReference>
<evidence type="ECO:0000256" key="1">
    <source>
        <dbReference type="SAM" id="Phobius"/>
    </source>
</evidence>
<feature type="transmembrane region" description="Helical" evidence="1">
    <location>
        <begin position="115"/>
        <end position="132"/>
    </location>
</feature>
<reference evidence="3" key="1">
    <citation type="journal article" date="2016" name="Genome Announc.">
        <title>Draft Genome Sequences of Five Rapidly Growing Mycobacterium Species, M. thermoresistibile, M. fortuitum subsp. acetamidolyticum, M. canariasense, M. brisbanense, and M. novocastrense.</title>
        <authorList>
            <person name="Katahira K."/>
            <person name="Ogura Y."/>
            <person name="Gotoh Y."/>
            <person name="Hayashi T."/>
        </authorList>
    </citation>
    <scope>NUCLEOTIDE SEQUENCE [LARGE SCALE GENOMIC DNA]</scope>
    <source>
        <strain evidence="3">JCM15654</strain>
    </source>
</reference>
<keyword evidence="1" id="KW-1133">Transmembrane helix</keyword>
<keyword evidence="1" id="KW-0472">Membrane</keyword>
<dbReference type="OrthoDB" id="4725455at2"/>
<evidence type="ECO:0000313" key="3">
    <source>
        <dbReference type="Proteomes" id="UP000069620"/>
    </source>
</evidence>
<dbReference type="EMBL" id="BCSX01000053">
    <property type="protein sequence ID" value="GAS92161.1"/>
    <property type="molecule type" value="Genomic_DNA"/>
</dbReference>
<keyword evidence="1" id="KW-0812">Transmembrane</keyword>
<evidence type="ECO:0000313" key="2">
    <source>
        <dbReference type="EMBL" id="GAS92161.1"/>
    </source>
</evidence>
<keyword evidence="3" id="KW-1185">Reference proteome</keyword>